<dbReference type="Proteomes" id="UP000295537">
    <property type="component" value="Unassembled WGS sequence"/>
</dbReference>
<gene>
    <name evidence="1" type="ORF">EV693_10813</name>
</gene>
<dbReference type="EMBL" id="SLXJ01000008">
    <property type="protein sequence ID" value="TCP16961.1"/>
    <property type="molecule type" value="Genomic_DNA"/>
</dbReference>
<dbReference type="AlphaFoldDB" id="A0A4R2N7R3"/>
<comment type="caution">
    <text evidence="1">The sequence shown here is derived from an EMBL/GenBank/DDBJ whole genome shotgun (WGS) entry which is preliminary data.</text>
</comment>
<reference evidence="1 2" key="1">
    <citation type="submission" date="2019-03" db="EMBL/GenBank/DDBJ databases">
        <title>Genomic Encyclopedia of Type Strains, Phase IV (KMG-IV): sequencing the most valuable type-strain genomes for metagenomic binning, comparative biology and taxonomic classification.</title>
        <authorList>
            <person name="Goeker M."/>
        </authorList>
    </citation>
    <scope>NUCLEOTIDE SEQUENCE [LARGE SCALE GENOMIC DNA]</scope>
    <source>
        <strain evidence="1 2">DSM 16380</strain>
    </source>
</reference>
<organism evidence="1 2">
    <name type="scientific">Nicoletella semolina</name>
    <dbReference type="NCBI Taxonomy" id="271160"/>
    <lineage>
        <taxon>Bacteria</taxon>
        <taxon>Pseudomonadati</taxon>
        <taxon>Pseudomonadota</taxon>
        <taxon>Gammaproteobacteria</taxon>
        <taxon>Pasteurellales</taxon>
        <taxon>Pasteurellaceae</taxon>
        <taxon>Nicoletella</taxon>
    </lineage>
</organism>
<protein>
    <submittedName>
        <fullName evidence="1">Uncharacterized protein</fullName>
    </submittedName>
</protein>
<evidence type="ECO:0000313" key="1">
    <source>
        <dbReference type="EMBL" id="TCP16961.1"/>
    </source>
</evidence>
<accession>A0A4R2N7R3</accession>
<proteinExistence type="predicted"/>
<sequence length="117" mass="13106">MLGIAYINEGQHCRAEFYLAGFGGLPVDSADVAKMRLEEGKAINDPDTQMVSDYLFGHWGGGNWVGFNYGRDFDLYPQLELTPFNNFGYPYAEIGGDPLNSFNAKEFGYEFRAKAIQ</sequence>
<dbReference type="PANTHER" id="PTHR38339:SF1">
    <property type="entry name" value="TRANSGLUTAMINASE-LIKE DOMAIN-CONTAINING PROTEIN"/>
    <property type="match status" value="1"/>
</dbReference>
<keyword evidence="2" id="KW-1185">Reference proteome</keyword>
<dbReference type="PANTHER" id="PTHR38339">
    <property type="entry name" value="TRANSGLUTAMINASE DOMAIN PROTEIN"/>
    <property type="match status" value="1"/>
</dbReference>
<evidence type="ECO:0000313" key="2">
    <source>
        <dbReference type="Proteomes" id="UP000295537"/>
    </source>
</evidence>
<name>A0A4R2N7R3_9PAST</name>